<protein>
    <submittedName>
        <fullName evidence="2">Uncharacterized protein</fullName>
    </submittedName>
</protein>
<organism evidence="2 3">
    <name type="scientific">Armillaria solidipes</name>
    <dbReference type="NCBI Taxonomy" id="1076256"/>
    <lineage>
        <taxon>Eukaryota</taxon>
        <taxon>Fungi</taxon>
        <taxon>Dikarya</taxon>
        <taxon>Basidiomycota</taxon>
        <taxon>Agaricomycotina</taxon>
        <taxon>Agaricomycetes</taxon>
        <taxon>Agaricomycetidae</taxon>
        <taxon>Agaricales</taxon>
        <taxon>Marasmiineae</taxon>
        <taxon>Physalacriaceae</taxon>
        <taxon>Armillaria</taxon>
    </lineage>
</organism>
<proteinExistence type="predicted"/>
<sequence>MNGTILILAAKFGSDNSVIRTTLVMSLGSGLSKEKKNAPPLTSMRQTANSMVPRCGGIEGGEDGENENGAAWTCAEKGQTNQAESSLDGRTPPRAIDKIGRNRLMSLKPGKKDGWRESEAPIIALERVHGWEGSLWMTVRRSESTAGELSHRTAGLPRQRRDEMVAEVVRWRKVEWNTSPRRLFRLAAVRKGAHEASLGYEIRRLRKKTWAVRLIALRYRAQPKQVVLSFKEHDPVSPDRLSTSKEKARAGAQIIDKSPFYKREGKRDGSNSNGKSTTVALCQERNLFFFARAQMNENNHGSVLHFPPWSFGWCCSPVQRTEDPPPATK</sequence>
<reference evidence="3" key="1">
    <citation type="journal article" date="2017" name="Nat. Ecol. Evol.">
        <title>Genome expansion and lineage-specific genetic innovations in the forest pathogenic fungi Armillaria.</title>
        <authorList>
            <person name="Sipos G."/>
            <person name="Prasanna A.N."/>
            <person name="Walter M.C."/>
            <person name="O'Connor E."/>
            <person name="Balint B."/>
            <person name="Krizsan K."/>
            <person name="Kiss B."/>
            <person name="Hess J."/>
            <person name="Varga T."/>
            <person name="Slot J."/>
            <person name="Riley R."/>
            <person name="Boka B."/>
            <person name="Rigling D."/>
            <person name="Barry K."/>
            <person name="Lee J."/>
            <person name="Mihaltcheva S."/>
            <person name="LaButti K."/>
            <person name="Lipzen A."/>
            <person name="Waldron R."/>
            <person name="Moloney N.M."/>
            <person name="Sperisen C."/>
            <person name="Kredics L."/>
            <person name="Vagvoelgyi C."/>
            <person name="Patrignani A."/>
            <person name="Fitzpatrick D."/>
            <person name="Nagy I."/>
            <person name="Doyle S."/>
            <person name="Anderson J.B."/>
            <person name="Grigoriev I.V."/>
            <person name="Gueldener U."/>
            <person name="Muensterkoetter M."/>
            <person name="Nagy L.G."/>
        </authorList>
    </citation>
    <scope>NUCLEOTIDE SEQUENCE [LARGE SCALE GENOMIC DNA]</scope>
    <source>
        <strain evidence="3">28-4</strain>
    </source>
</reference>
<gene>
    <name evidence="2" type="ORF">ARMSODRAFT_979389</name>
</gene>
<dbReference type="AlphaFoldDB" id="A0A2H3B553"/>
<accession>A0A2H3B553</accession>
<evidence type="ECO:0000313" key="3">
    <source>
        <dbReference type="Proteomes" id="UP000218334"/>
    </source>
</evidence>
<evidence type="ECO:0000256" key="1">
    <source>
        <dbReference type="SAM" id="MobiDB-lite"/>
    </source>
</evidence>
<evidence type="ECO:0000313" key="2">
    <source>
        <dbReference type="EMBL" id="PBK63994.1"/>
    </source>
</evidence>
<dbReference type="Proteomes" id="UP000218334">
    <property type="component" value="Unassembled WGS sequence"/>
</dbReference>
<keyword evidence="3" id="KW-1185">Reference proteome</keyword>
<name>A0A2H3B553_9AGAR</name>
<feature type="region of interest" description="Disordered" evidence="1">
    <location>
        <begin position="31"/>
        <end position="69"/>
    </location>
</feature>
<dbReference type="EMBL" id="KZ293454">
    <property type="protein sequence ID" value="PBK63994.1"/>
    <property type="molecule type" value="Genomic_DNA"/>
</dbReference>